<evidence type="ECO:0000313" key="1">
    <source>
        <dbReference type="EMBL" id="MBS4200688.1"/>
    </source>
</evidence>
<keyword evidence="2" id="KW-1185">Reference proteome</keyword>
<gene>
    <name evidence="1" type="ORF">KHA93_13700</name>
</gene>
<sequence>MKNSKFTILSQITIAFGFIIIFIGNNTIAAPQSTDLDNLVQIIGKHHGTITEWSLYARESVYLPSEEDWLVKKYELEDQFPNMNWKLSNGNGTYSIIGIMDHGKFSETVQILSADKNRQRTSYLVYEAKGENWNPKYAELTGKTVLHLFEGNPKLFSCIKGEFSEELHEFVDFSLDGLLHSLQASEVESVKEQEFYSISAFSSLFAQTLSFTEKQMNMQIGLRKNEMGQGMTFVVGTPILTIEY</sequence>
<dbReference type="AlphaFoldDB" id="A0A942YKR7"/>
<accession>A0A942YKR7</accession>
<dbReference type="InterPro" id="IPR036209">
    <property type="entry name" value="YwmB-like_sf"/>
</dbReference>
<dbReference type="InterPro" id="IPR014794">
    <property type="entry name" value="DUF1779"/>
</dbReference>
<dbReference type="RefSeq" id="WP_213111241.1">
    <property type="nucleotide sequence ID" value="NZ_JAGYPJ010000001.1"/>
</dbReference>
<dbReference type="Gene3D" id="3.30.360.40">
    <property type="entry name" value="YwmB-like"/>
    <property type="match status" value="1"/>
</dbReference>
<dbReference type="Proteomes" id="UP000682713">
    <property type="component" value="Unassembled WGS sequence"/>
</dbReference>
<dbReference type="EMBL" id="JAGYPJ010000001">
    <property type="protein sequence ID" value="MBS4200688.1"/>
    <property type="molecule type" value="Genomic_DNA"/>
</dbReference>
<dbReference type="Pfam" id="PF08680">
    <property type="entry name" value="DUF1779"/>
    <property type="match status" value="1"/>
</dbReference>
<reference evidence="1 2" key="1">
    <citation type="submission" date="2021-05" db="EMBL/GenBank/DDBJ databases">
        <title>Novel Bacillus species.</title>
        <authorList>
            <person name="Liu G."/>
        </authorList>
    </citation>
    <scope>NUCLEOTIDE SEQUENCE [LARGE SCALE GENOMIC DNA]</scope>
    <source>
        <strain evidence="1 2">FJAT-49732</strain>
    </source>
</reference>
<proteinExistence type="predicted"/>
<dbReference type="Gene3D" id="3.30.2030.10">
    <property type="entry name" value="YwmB-like"/>
    <property type="match status" value="1"/>
</dbReference>
<name>A0A942YKR7_9BACI</name>
<dbReference type="SUPFAM" id="SSF143842">
    <property type="entry name" value="YwmB-like"/>
    <property type="match status" value="1"/>
</dbReference>
<evidence type="ECO:0000313" key="2">
    <source>
        <dbReference type="Proteomes" id="UP000682713"/>
    </source>
</evidence>
<protein>
    <submittedName>
        <fullName evidence="1">YwmB family TATA-box binding protein</fullName>
    </submittedName>
</protein>
<comment type="caution">
    <text evidence="1">The sequence shown here is derived from an EMBL/GenBank/DDBJ whole genome shotgun (WGS) entry which is preliminary data.</text>
</comment>
<organism evidence="1 2">
    <name type="scientific">Lederbergia citrisecunda</name>
    <dbReference type="NCBI Taxonomy" id="2833583"/>
    <lineage>
        <taxon>Bacteria</taxon>
        <taxon>Bacillati</taxon>
        <taxon>Bacillota</taxon>
        <taxon>Bacilli</taxon>
        <taxon>Bacillales</taxon>
        <taxon>Bacillaceae</taxon>
        <taxon>Lederbergia</taxon>
    </lineage>
</organism>